<evidence type="ECO:0000256" key="1">
    <source>
        <dbReference type="ARBA" id="ARBA00004613"/>
    </source>
</evidence>
<comment type="caution">
    <text evidence="7">The sequence shown here is derived from an EMBL/GenBank/DDBJ whole genome shotgun (WGS) entry which is preliminary data.</text>
</comment>
<dbReference type="SUPFAM" id="SSF49842">
    <property type="entry name" value="TNF-like"/>
    <property type="match status" value="1"/>
</dbReference>
<dbReference type="GO" id="GO:0005576">
    <property type="term" value="C:extracellular region"/>
    <property type="evidence" value="ECO:0007669"/>
    <property type="project" value="UniProtKB-SubCell"/>
</dbReference>
<keyword evidence="8" id="KW-1185">Reference proteome</keyword>
<dbReference type="InterPro" id="IPR050822">
    <property type="entry name" value="Cerebellin_Synaptic_Org"/>
</dbReference>
<keyword evidence="2" id="KW-0964">Secreted</keyword>
<dbReference type="Pfam" id="PF00386">
    <property type="entry name" value="C1q"/>
    <property type="match status" value="1"/>
</dbReference>
<dbReference type="AlphaFoldDB" id="A0A9D4LJE6"/>
<organism evidence="7 8">
    <name type="scientific">Dreissena polymorpha</name>
    <name type="common">Zebra mussel</name>
    <name type="synonym">Mytilus polymorpha</name>
    <dbReference type="NCBI Taxonomy" id="45954"/>
    <lineage>
        <taxon>Eukaryota</taxon>
        <taxon>Metazoa</taxon>
        <taxon>Spiralia</taxon>
        <taxon>Lophotrochozoa</taxon>
        <taxon>Mollusca</taxon>
        <taxon>Bivalvia</taxon>
        <taxon>Autobranchia</taxon>
        <taxon>Heteroconchia</taxon>
        <taxon>Euheterodonta</taxon>
        <taxon>Imparidentia</taxon>
        <taxon>Neoheterodontei</taxon>
        <taxon>Myida</taxon>
        <taxon>Dreissenoidea</taxon>
        <taxon>Dreissenidae</taxon>
        <taxon>Dreissena</taxon>
    </lineage>
</organism>
<proteinExistence type="predicted"/>
<gene>
    <name evidence="7" type="ORF">DPMN_101474</name>
</gene>
<evidence type="ECO:0000313" key="8">
    <source>
        <dbReference type="Proteomes" id="UP000828390"/>
    </source>
</evidence>
<evidence type="ECO:0000256" key="4">
    <source>
        <dbReference type="SAM" id="Coils"/>
    </source>
</evidence>
<dbReference type="PANTHER" id="PTHR22923">
    <property type="entry name" value="CEREBELLIN-RELATED"/>
    <property type="match status" value="1"/>
</dbReference>
<dbReference type="EMBL" id="JAIWYP010000003">
    <property type="protein sequence ID" value="KAH3858834.1"/>
    <property type="molecule type" value="Genomic_DNA"/>
</dbReference>
<comment type="subcellular location">
    <subcellularLocation>
        <location evidence="1">Secreted</location>
    </subcellularLocation>
</comment>
<feature type="domain" description="C1q" evidence="6">
    <location>
        <begin position="124"/>
        <end position="251"/>
    </location>
</feature>
<keyword evidence="5" id="KW-0812">Transmembrane</keyword>
<evidence type="ECO:0000256" key="2">
    <source>
        <dbReference type="ARBA" id="ARBA00022525"/>
    </source>
</evidence>
<accession>A0A9D4LJE6</accession>
<sequence>MLYKTEDHVLTSYTFLTTTKNTAAMMLMLIAAVFVQVLLTTGHAMSVTGLDDNVSAMEQLLTMVPERTTDEMYQQLQTQLKSLEDMYQQQQKQLKILEERKEQRNGPSDYATTVNVNKSEVVVGSQAYPRVAFTALKVASQPNIYARTRITFEKVILNVGNAYRAGSGTFVVPTCGSGIYMFSFTLAAPQGIYSALFHNGGEIARINLPSSAWISGTQTVFVNLNANDQVWVQSMGYNARGVYANVHIHGNISWPRLLFNVSLELRDGTSPNKSFSDILVGHVHRDRLYSRRYFCRHLGFDAIIASLATLSAYTTPIVGTNGSLRRR</sequence>
<evidence type="ECO:0000256" key="5">
    <source>
        <dbReference type="SAM" id="Phobius"/>
    </source>
</evidence>
<evidence type="ECO:0000259" key="6">
    <source>
        <dbReference type="SMART" id="SM00110"/>
    </source>
</evidence>
<dbReference type="InterPro" id="IPR001073">
    <property type="entry name" value="C1q_dom"/>
</dbReference>
<dbReference type="PANTHER" id="PTHR22923:SF102">
    <property type="entry name" value="CEREBELLIN 13-RELATED"/>
    <property type="match status" value="1"/>
</dbReference>
<protein>
    <recommendedName>
        <fullName evidence="6">C1q domain-containing protein</fullName>
    </recommendedName>
</protein>
<keyword evidence="5" id="KW-1133">Transmembrane helix</keyword>
<dbReference type="Proteomes" id="UP000828390">
    <property type="component" value="Unassembled WGS sequence"/>
</dbReference>
<evidence type="ECO:0000313" key="7">
    <source>
        <dbReference type="EMBL" id="KAH3858834.1"/>
    </source>
</evidence>
<reference evidence="7" key="2">
    <citation type="submission" date="2020-11" db="EMBL/GenBank/DDBJ databases">
        <authorList>
            <person name="McCartney M.A."/>
            <person name="Auch B."/>
            <person name="Kono T."/>
            <person name="Mallez S."/>
            <person name="Becker A."/>
            <person name="Gohl D.M."/>
            <person name="Silverstein K.A.T."/>
            <person name="Koren S."/>
            <person name="Bechman K.B."/>
            <person name="Herman A."/>
            <person name="Abrahante J.E."/>
            <person name="Garbe J."/>
        </authorList>
    </citation>
    <scope>NUCLEOTIDE SEQUENCE</scope>
    <source>
        <strain evidence="7">Duluth1</strain>
        <tissue evidence="7">Whole animal</tissue>
    </source>
</reference>
<keyword evidence="4" id="KW-0175">Coiled coil</keyword>
<reference evidence="7" key="1">
    <citation type="journal article" date="2019" name="bioRxiv">
        <title>The Genome of the Zebra Mussel, Dreissena polymorpha: A Resource for Invasive Species Research.</title>
        <authorList>
            <person name="McCartney M.A."/>
            <person name="Auch B."/>
            <person name="Kono T."/>
            <person name="Mallez S."/>
            <person name="Zhang Y."/>
            <person name="Obille A."/>
            <person name="Becker A."/>
            <person name="Abrahante J.E."/>
            <person name="Garbe J."/>
            <person name="Badalamenti J.P."/>
            <person name="Herman A."/>
            <person name="Mangelson H."/>
            <person name="Liachko I."/>
            <person name="Sullivan S."/>
            <person name="Sone E.D."/>
            <person name="Koren S."/>
            <person name="Silverstein K.A.T."/>
            <person name="Beckman K.B."/>
            <person name="Gohl D.M."/>
        </authorList>
    </citation>
    <scope>NUCLEOTIDE SEQUENCE</scope>
    <source>
        <strain evidence="7">Duluth1</strain>
        <tissue evidence="7">Whole animal</tissue>
    </source>
</reference>
<dbReference type="InterPro" id="IPR008983">
    <property type="entry name" value="Tumour_necrosis_fac-like_dom"/>
</dbReference>
<feature type="coiled-coil region" evidence="4">
    <location>
        <begin position="73"/>
        <end position="100"/>
    </location>
</feature>
<dbReference type="SMART" id="SM00110">
    <property type="entry name" value="C1Q"/>
    <property type="match status" value="1"/>
</dbReference>
<dbReference type="Gene3D" id="2.60.120.40">
    <property type="match status" value="1"/>
</dbReference>
<keyword evidence="5" id="KW-0472">Membrane</keyword>
<feature type="transmembrane region" description="Helical" evidence="5">
    <location>
        <begin position="22"/>
        <end position="39"/>
    </location>
</feature>
<keyword evidence="3" id="KW-0732">Signal</keyword>
<name>A0A9D4LJE6_DREPO</name>
<evidence type="ECO:0000256" key="3">
    <source>
        <dbReference type="ARBA" id="ARBA00022729"/>
    </source>
</evidence>